<organism evidence="1 2">
    <name type="scientific">Brenneria tiliae</name>
    <dbReference type="NCBI Taxonomy" id="2914984"/>
    <lineage>
        <taxon>Bacteria</taxon>
        <taxon>Pseudomonadati</taxon>
        <taxon>Pseudomonadota</taxon>
        <taxon>Gammaproteobacteria</taxon>
        <taxon>Enterobacterales</taxon>
        <taxon>Pectobacteriaceae</taxon>
        <taxon>Brenneria</taxon>
    </lineage>
</organism>
<protein>
    <recommendedName>
        <fullName evidence="3">Abi-like protein</fullName>
    </recommendedName>
</protein>
<accession>A0ABT0MWQ9</accession>
<proteinExistence type="predicted"/>
<sequence>MKKIYFHFMRACNRHSLRIEKIRLEREKMNRWEFDRLTESIMSDMWQSWCLFCRDVLMKSCRGAVSLDDSFIEERTSHAISDYNSWKRIGYEASKNKHPDKIINSGHNNFFMRFEPTWGDLDCIIRIIQTLHPSNETHLLSAFGSGQVLKHLQCARNACAHKNVELIYSLNNEMRPYYKFRKLKSPSDLSWCHKRNESVFAIIDWLYEMRKIAKEATRSR</sequence>
<reference evidence="1 2" key="1">
    <citation type="submission" date="2022-02" db="EMBL/GenBank/DDBJ databases">
        <title>Description of Brenneria tiliae sp. nov. isolated from symptomatic Tilia x moltkei and Tilia x europaea trees in the UK.</title>
        <authorList>
            <person name="Kile H."/>
        </authorList>
    </citation>
    <scope>NUCLEOTIDE SEQUENCE [LARGE SCALE GENOMIC DNA]</scope>
    <source>
        <strain evidence="1 2">MC1SB4.1</strain>
    </source>
</reference>
<keyword evidence="2" id="KW-1185">Reference proteome</keyword>
<dbReference type="RefSeq" id="WP_249245485.1">
    <property type="nucleotide sequence ID" value="NZ_JAKPBZ010000114.1"/>
</dbReference>
<evidence type="ECO:0008006" key="3">
    <source>
        <dbReference type="Google" id="ProtNLM"/>
    </source>
</evidence>
<evidence type="ECO:0000313" key="2">
    <source>
        <dbReference type="Proteomes" id="UP001203069"/>
    </source>
</evidence>
<dbReference type="Proteomes" id="UP001203069">
    <property type="component" value="Unassembled WGS sequence"/>
</dbReference>
<gene>
    <name evidence="1" type="ORF">MFP26_16450</name>
</gene>
<evidence type="ECO:0000313" key="1">
    <source>
        <dbReference type="EMBL" id="MCL2894279.1"/>
    </source>
</evidence>
<comment type="caution">
    <text evidence="1">The sequence shown here is derived from an EMBL/GenBank/DDBJ whole genome shotgun (WGS) entry which is preliminary data.</text>
</comment>
<name>A0ABT0MWQ9_9GAMM</name>
<dbReference type="EMBL" id="JAKPBZ010000114">
    <property type="protein sequence ID" value="MCL2894279.1"/>
    <property type="molecule type" value="Genomic_DNA"/>
</dbReference>